<protein>
    <submittedName>
        <fullName evidence="1">Uncharacterized protein</fullName>
    </submittedName>
</protein>
<accession>A0AAD0TSB2</accession>
<evidence type="ECO:0000313" key="1">
    <source>
        <dbReference type="EMBL" id="AYJ79443.1"/>
    </source>
</evidence>
<gene>
    <name evidence="1" type="ORF">ACRYA_0280</name>
</gene>
<evidence type="ECO:0000313" key="2">
    <source>
        <dbReference type="Proteomes" id="UP000273809"/>
    </source>
</evidence>
<sequence length="52" mass="6353">MEELFKQWLKNNKNLKDNTITNYTNRLKNIIPLKLVEVNFKEENISLYDLRI</sequence>
<dbReference type="GeneID" id="56462256"/>
<proteinExistence type="predicted"/>
<dbReference type="EMBL" id="CP032823">
    <property type="protein sequence ID" value="AYJ79443.1"/>
    <property type="molecule type" value="Genomic_DNA"/>
</dbReference>
<dbReference type="AlphaFoldDB" id="A0AAD0TSB2"/>
<reference evidence="1 2" key="1">
    <citation type="submission" date="2018-10" db="EMBL/GenBank/DDBJ databases">
        <title>Complete genome sequences of Arcobacter cryaerophilus strains ATCC 43158 and ATCC 49615.</title>
        <authorList>
            <person name="Miller W.G."/>
            <person name="Yee E."/>
            <person name="Bono J.L."/>
        </authorList>
    </citation>
    <scope>NUCLEOTIDE SEQUENCE [LARGE SCALE GENOMIC DNA]</scope>
    <source>
        <strain evidence="1 2">ATCC 43158</strain>
    </source>
</reference>
<dbReference type="KEGG" id="acre:ACRYA_0280"/>
<dbReference type="RefSeq" id="WP_165786090.1">
    <property type="nucleotide sequence ID" value="NZ_CP021072.1"/>
</dbReference>
<dbReference type="Proteomes" id="UP000273809">
    <property type="component" value="Chromosome"/>
</dbReference>
<name>A0AAD0TSB2_9BACT</name>
<organism evidence="1 2">
    <name type="scientific">Aliarcobacter cryaerophilus ATCC 43158</name>
    <dbReference type="NCBI Taxonomy" id="1032070"/>
    <lineage>
        <taxon>Bacteria</taxon>
        <taxon>Pseudomonadati</taxon>
        <taxon>Campylobacterota</taxon>
        <taxon>Epsilonproteobacteria</taxon>
        <taxon>Campylobacterales</taxon>
        <taxon>Arcobacteraceae</taxon>
        <taxon>Aliarcobacter</taxon>
    </lineage>
</organism>